<sequence length="104" mass="11271">MHACLEGVQGLHALQTGVHGQHACPAGPHAEPAVLTPFVHRGCTPTFSDRQGSGSQNVPWEHPPQRVWLGLWKKVLKTQCQNNEKAILRHSTAGQPTISKQKGA</sequence>
<evidence type="ECO:0000313" key="1">
    <source>
        <dbReference type="EMBL" id="PLW39917.1"/>
    </source>
</evidence>
<accession>A0A2N5UQJ4</accession>
<dbReference type="Proteomes" id="UP000235388">
    <property type="component" value="Unassembled WGS sequence"/>
</dbReference>
<keyword evidence="2" id="KW-1185">Reference proteome</keyword>
<name>A0A2N5UQJ4_9BASI</name>
<gene>
    <name evidence="1" type="ORF">PCANC_14241</name>
</gene>
<dbReference type="EMBL" id="PGCJ01000188">
    <property type="protein sequence ID" value="PLW39917.1"/>
    <property type="molecule type" value="Genomic_DNA"/>
</dbReference>
<proteinExistence type="predicted"/>
<protein>
    <submittedName>
        <fullName evidence="1">Uncharacterized protein</fullName>
    </submittedName>
</protein>
<reference evidence="1 2" key="1">
    <citation type="submission" date="2017-11" db="EMBL/GenBank/DDBJ databases">
        <title>De novo assembly and phasing of dikaryotic genomes from two isolates of Puccinia coronata f. sp. avenae, the causal agent of oat crown rust.</title>
        <authorList>
            <person name="Miller M.E."/>
            <person name="Zhang Y."/>
            <person name="Omidvar V."/>
            <person name="Sperschneider J."/>
            <person name="Schwessinger B."/>
            <person name="Raley C."/>
            <person name="Palmer J.M."/>
            <person name="Garnica D."/>
            <person name="Upadhyaya N."/>
            <person name="Rathjen J."/>
            <person name="Taylor J.M."/>
            <person name="Park R.F."/>
            <person name="Dodds P.N."/>
            <person name="Hirsch C.D."/>
            <person name="Kianian S.F."/>
            <person name="Figueroa M."/>
        </authorList>
    </citation>
    <scope>NUCLEOTIDE SEQUENCE [LARGE SCALE GENOMIC DNA]</scope>
    <source>
        <strain evidence="1">12NC29</strain>
    </source>
</reference>
<comment type="caution">
    <text evidence="1">The sequence shown here is derived from an EMBL/GenBank/DDBJ whole genome shotgun (WGS) entry which is preliminary data.</text>
</comment>
<dbReference type="AlphaFoldDB" id="A0A2N5UQJ4"/>
<organism evidence="1 2">
    <name type="scientific">Puccinia coronata f. sp. avenae</name>
    <dbReference type="NCBI Taxonomy" id="200324"/>
    <lineage>
        <taxon>Eukaryota</taxon>
        <taxon>Fungi</taxon>
        <taxon>Dikarya</taxon>
        <taxon>Basidiomycota</taxon>
        <taxon>Pucciniomycotina</taxon>
        <taxon>Pucciniomycetes</taxon>
        <taxon>Pucciniales</taxon>
        <taxon>Pucciniaceae</taxon>
        <taxon>Puccinia</taxon>
    </lineage>
</organism>
<evidence type="ECO:0000313" key="2">
    <source>
        <dbReference type="Proteomes" id="UP000235388"/>
    </source>
</evidence>